<dbReference type="EMBL" id="LN890949">
    <property type="protein sequence ID" value="CUS15215.1"/>
    <property type="molecule type" value="Genomic_DNA"/>
</dbReference>
<sequence length="246" mass="26635">MTYKSSNSKPSHSTRRTGARASLHHHHPPSPPPPSPSAPPSNYSLRIQRPPSTPGYIPSGPALEINQTVNITVEVTSSSTPAYNGYDVRNYALPVTTTCYSTEPSSSASTSSYQYSMYESISDFPSHSFNPPSSAGTTTTSSSSSPLQGYTPSTSSAASANYSHASEGYASEWYGSQSEYPDSQPQDGEEEAEHQVPLEHPSSQAMLERFLTVDSEMDSLVYLARIAIRCGDVRDGEVPLLPFRER</sequence>
<gene>
    <name evidence="2" type="ORF">GSTUAT00000682001</name>
</gene>
<feature type="region of interest" description="Disordered" evidence="1">
    <location>
        <begin position="128"/>
        <end position="159"/>
    </location>
</feature>
<feature type="compositionally biased region" description="Polar residues" evidence="1">
    <location>
        <begin position="175"/>
        <end position="186"/>
    </location>
</feature>
<evidence type="ECO:0000313" key="2">
    <source>
        <dbReference type="EMBL" id="CUS15215.1"/>
    </source>
</evidence>
<feature type="region of interest" description="Disordered" evidence="1">
    <location>
        <begin position="175"/>
        <end position="201"/>
    </location>
</feature>
<dbReference type="Proteomes" id="UP001412239">
    <property type="component" value="Unassembled WGS sequence"/>
</dbReference>
<feature type="region of interest" description="Disordered" evidence="1">
    <location>
        <begin position="1"/>
        <end position="61"/>
    </location>
</feature>
<reference evidence="2" key="1">
    <citation type="submission" date="2015-10" db="EMBL/GenBank/DDBJ databases">
        <authorList>
            <person name="Regsiter A."/>
            <person name="william w."/>
        </authorList>
    </citation>
    <scope>NUCLEOTIDE SEQUENCE</scope>
    <source>
        <strain evidence="2">Montdore</strain>
    </source>
</reference>
<organism evidence="2 3">
    <name type="scientific">Tuber aestivum</name>
    <name type="common">summer truffle</name>
    <dbReference type="NCBI Taxonomy" id="59557"/>
    <lineage>
        <taxon>Eukaryota</taxon>
        <taxon>Fungi</taxon>
        <taxon>Dikarya</taxon>
        <taxon>Ascomycota</taxon>
        <taxon>Pezizomycotina</taxon>
        <taxon>Pezizomycetes</taxon>
        <taxon>Pezizales</taxon>
        <taxon>Tuberaceae</taxon>
        <taxon>Tuber</taxon>
    </lineage>
</organism>
<evidence type="ECO:0000256" key="1">
    <source>
        <dbReference type="SAM" id="MobiDB-lite"/>
    </source>
</evidence>
<dbReference type="AlphaFoldDB" id="A0A292Q8D8"/>
<keyword evidence="3" id="KW-1185">Reference proteome</keyword>
<accession>A0A292Q8D8</accession>
<feature type="compositionally biased region" description="Low complexity" evidence="1">
    <location>
        <begin position="131"/>
        <end position="159"/>
    </location>
</feature>
<proteinExistence type="predicted"/>
<feature type="compositionally biased region" description="Pro residues" evidence="1">
    <location>
        <begin position="29"/>
        <end position="39"/>
    </location>
</feature>
<name>A0A292Q8D8_9PEZI</name>
<protein>
    <submittedName>
        <fullName evidence="2">Uncharacterized protein</fullName>
    </submittedName>
</protein>
<evidence type="ECO:0000313" key="3">
    <source>
        <dbReference type="Proteomes" id="UP001412239"/>
    </source>
</evidence>
<feature type="compositionally biased region" description="Polar residues" evidence="1">
    <location>
        <begin position="1"/>
        <end position="11"/>
    </location>
</feature>
<feature type="compositionally biased region" description="Basic residues" evidence="1">
    <location>
        <begin position="12"/>
        <end position="28"/>
    </location>
</feature>